<feature type="region of interest" description="Disordered" evidence="1">
    <location>
        <begin position="322"/>
        <end position="344"/>
    </location>
</feature>
<feature type="compositionally biased region" description="Basic residues" evidence="1">
    <location>
        <begin position="148"/>
        <end position="161"/>
    </location>
</feature>
<feature type="region of interest" description="Disordered" evidence="1">
    <location>
        <begin position="98"/>
        <end position="193"/>
    </location>
</feature>
<protein>
    <recommendedName>
        <fullName evidence="2">Brinker DNA-binding domain-containing protein</fullName>
    </recommendedName>
</protein>
<feature type="domain" description="Brinker DNA-binding" evidence="2">
    <location>
        <begin position="43"/>
        <end position="100"/>
    </location>
</feature>
<feature type="region of interest" description="Disordered" evidence="1">
    <location>
        <begin position="358"/>
        <end position="397"/>
    </location>
</feature>
<feature type="domain" description="Brinker DNA-binding" evidence="2">
    <location>
        <begin position="510"/>
        <end position="549"/>
    </location>
</feature>
<feature type="compositionally biased region" description="Low complexity" evidence="1">
    <location>
        <begin position="19"/>
        <end position="36"/>
    </location>
</feature>
<proteinExistence type="predicted"/>
<feature type="compositionally biased region" description="Basic residues" evidence="1">
    <location>
        <begin position="555"/>
        <end position="564"/>
    </location>
</feature>
<evidence type="ECO:0000259" key="2">
    <source>
        <dbReference type="Pfam" id="PF09607"/>
    </source>
</evidence>
<dbReference type="VEuPathDB" id="VectorBase:AMIN009258"/>
<dbReference type="STRING" id="112268.A0A182WFW1"/>
<feature type="compositionally biased region" description="Low complexity" evidence="1">
    <location>
        <begin position="106"/>
        <end position="141"/>
    </location>
</feature>
<feature type="region of interest" description="Disordered" evidence="1">
    <location>
        <begin position="18"/>
        <end position="44"/>
    </location>
</feature>
<dbReference type="EnsemblMetazoa" id="AMIN009258-RA">
    <property type="protein sequence ID" value="AMIN009258-PA"/>
    <property type="gene ID" value="AMIN009258"/>
</dbReference>
<feature type="region of interest" description="Disordered" evidence="1">
    <location>
        <begin position="444"/>
        <end position="509"/>
    </location>
</feature>
<reference evidence="4" key="1">
    <citation type="submission" date="2013-03" db="EMBL/GenBank/DDBJ databases">
        <title>The Genome Sequence of Anopheles minimus MINIMUS1.</title>
        <authorList>
            <consortium name="The Broad Institute Genomics Platform"/>
            <person name="Neafsey D.E."/>
            <person name="Walton C."/>
            <person name="Walker B."/>
            <person name="Young S.K."/>
            <person name="Zeng Q."/>
            <person name="Gargeya S."/>
            <person name="Fitzgerald M."/>
            <person name="Haas B."/>
            <person name="Abouelleil A."/>
            <person name="Allen A.W."/>
            <person name="Alvarado L."/>
            <person name="Arachchi H.M."/>
            <person name="Berlin A.M."/>
            <person name="Chapman S.B."/>
            <person name="Gainer-Dewar J."/>
            <person name="Goldberg J."/>
            <person name="Griggs A."/>
            <person name="Gujja S."/>
            <person name="Hansen M."/>
            <person name="Howarth C."/>
            <person name="Imamovic A."/>
            <person name="Ireland A."/>
            <person name="Larimer J."/>
            <person name="McCowan C."/>
            <person name="Murphy C."/>
            <person name="Pearson M."/>
            <person name="Poon T.W."/>
            <person name="Priest M."/>
            <person name="Roberts A."/>
            <person name="Saif S."/>
            <person name="Shea T."/>
            <person name="Sisk P."/>
            <person name="Sykes S."/>
            <person name="Wortman J."/>
            <person name="Nusbaum C."/>
            <person name="Birren B."/>
        </authorList>
    </citation>
    <scope>NUCLEOTIDE SEQUENCE [LARGE SCALE GENOMIC DNA]</scope>
    <source>
        <strain evidence="4">MINIMUS1</strain>
    </source>
</reference>
<accession>A0A182WFW1</accession>
<dbReference type="Gene3D" id="1.10.10.60">
    <property type="entry name" value="Homeodomain-like"/>
    <property type="match status" value="2"/>
</dbReference>
<feature type="region of interest" description="Disordered" evidence="1">
    <location>
        <begin position="548"/>
        <end position="581"/>
    </location>
</feature>
<evidence type="ECO:0000256" key="1">
    <source>
        <dbReference type="SAM" id="MobiDB-lite"/>
    </source>
</evidence>
<feature type="compositionally biased region" description="Acidic residues" evidence="1">
    <location>
        <begin position="286"/>
        <end position="300"/>
    </location>
</feature>
<feature type="compositionally biased region" description="Low complexity" evidence="1">
    <location>
        <begin position="493"/>
        <end position="502"/>
    </location>
</feature>
<evidence type="ECO:0000313" key="4">
    <source>
        <dbReference type="Proteomes" id="UP000075920"/>
    </source>
</evidence>
<dbReference type="Pfam" id="PF09607">
    <property type="entry name" value="BrkDBD"/>
    <property type="match status" value="2"/>
</dbReference>
<keyword evidence="4" id="KW-1185">Reference proteome</keyword>
<organism evidence="3 4">
    <name type="scientific">Anopheles minimus</name>
    <dbReference type="NCBI Taxonomy" id="112268"/>
    <lineage>
        <taxon>Eukaryota</taxon>
        <taxon>Metazoa</taxon>
        <taxon>Ecdysozoa</taxon>
        <taxon>Arthropoda</taxon>
        <taxon>Hexapoda</taxon>
        <taxon>Insecta</taxon>
        <taxon>Pterygota</taxon>
        <taxon>Neoptera</taxon>
        <taxon>Endopterygota</taxon>
        <taxon>Diptera</taxon>
        <taxon>Nematocera</taxon>
        <taxon>Culicoidea</taxon>
        <taxon>Culicidae</taxon>
        <taxon>Anophelinae</taxon>
        <taxon>Anopheles</taxon>
    </lineage>
</organism>
<dbReference type="AlphaFoldDB" id="A0A182WFW1"/>
<feature type="compositionally biased region" description="Low complexity" evidence="1">
    <location>
        <begin position="476"/>
        <end position="485"/>
    </location>
</feature>
<reference evidence="3" key="2">
    <citation type="submission" date="2020-05" db="UniProtKB">
        <authorList>
            <consortium name="EnsemblMetazoa"/>
        </authorList>
    </citation>
    <scope>IDENTIFICATION</scope>
    <source>
        <strain evidence="3">MINIMUS1</strain>
    </source>
</reference>
<evidence type="ECO:0000313" key="3">
    <source>
        <dbReference type="EnsemblMetazoa" id="AMIN009258-PA"/>
    </source>
</evidence>
<name>A0A182WFW1_9DIPT</name>
<feature type="region of interest" description="Disordered" evidence="1">
    <location>
        <begin position="248"/>
        <end position="306"/>
    </location>
</feature>
<sequence length="581" mass="62252">MAHGSLTVAGQMVVKSESSGRTGAAAGSSSPSATAAHNSAKMGSRRIFTPQFKLQVLDSYRNDGDCKGNQRATARKYGIHRRQIQKWLQVENNLRSVVANGGGSGSSNSHPSGSNAAGTGSSSTVATHSNSAASSTGNGASMKINLLNHHHHHHHQHHPAHYLHQLSDPAPSSGDTVNQTHHHHHQQQQQQQSVIFSPVPLLAAPSSVGGANDTHYYGHIRAVAAAAQAAAAAAVTAAAATAHRYDHPIDLSRPGSQSAGLSPVPSCPQTPYDQRHEPPTVKEEQVECEDEEISVEDEPSTDCAGGVMEQAWDLSCRRLPERKRSSSAMSGPIVTPDTSRPPKSVKLFKPYLLDEKPEDKGVTTVKQQRPDSALADDDKDSTRESPAIVERPMSPGMLTARHPSLHHPQQYPIIWSNSSPAYYEQHAYELSPPAYLLAAQSSQATGGSVGGAPTGTVPAGRGWSSPQASPVSGYDSSTSISSICSGPEEDNTSHSSSTSSHGSHGESEKLKQQAIDSFYHDVACRGDYRAVATKYNINRKYVEKWLQQEQEDDHHHHHHHHHHHAEVIATPSAVRSPLVVG</sequence>
<dbReference type="InterPro" id="IPR018586">
    <property type="entry name" value="Brinker_DNA-bd"/>
</dbReference>
<dbReference type="Proteomes" id="UP000075920">
    <property type="component" value="Unassembled WGS sequence"/>
</dbReference>
<feature type="compositionally biased region" description="Basic and acidic residues" evidence="1">
    <location>
        <begin position="273"/>
        <end position="285"/>
    </location>
</feature>